<sequence>MYPFEEVLAWEAEMNDSLYQERKILAAYQWMKMDLNDRRAALLQENTIDGIALDQLDQALLHVEELIMERYIIIDEKEKAVERMYQQWQHILQNMQ</sequence>
<dbReference type="RefSeq" id="WP_057899802.1">
    <property type="nucleotide sequence ID" value="NZ_CP080764.1"/>
</dbReference>
<gene>
    <name evidence="1" type="ORF">K3F53_03405</name>
    <name evidence="2" type="ORF">SAMN04489735_101454</name>
</gene>
<dbReference type="OrthoDB" id="2679755at2"/>
<evidence type="ECO:0000313" key="3">
    <source>
        <dbReference type="Proteomes" id="UP000198956"/>
    </source>
</evidence>
<protein>
    <submittedName>
        <fullName evidence="2">Uncharacterized protein</fullName>
    </submittedName>
</protein>
<evidence type="ECO:0000313" key="1">
    <source>
        <dbReference type="EMBL" id="QYY43338.1"/>
    </source>
</evidence>
<accession>A0A1G8A791</accession>
<evidence type="ECO:0000313" key="4">
    <source>
        <dbReference type="Proteomes" id="UP000826616"/>
    </source>
</evidence>
<evidence type="ECO:0000313" key="2">
    <source>
        <dbReference type="EMBL" id="SDH16845.1"/>
    </source>
</evidence>
<dbReference type="Proteomes" id="UP000826616">
    <property type="component" value="Chromosome"/>
</dbReference>
<proteinExistence type="predicted"/>
<dbReference type="GeneID" id="97140405"/>
<reference evidence="1 4" key="2">
    <citation type="submission" date="2021-08" db="EMBL/GenBank/DDBJ databases">
        <title>Complete genome sequence of the strain Aneurinibacillus thermoaerophilus CCM 8960.</title>
        <authorList>
            <person name="Musilova J."/>
            <person name="Kourilova X."/>
            <person name="Pernicova I."/>
            <person name="Bezdicek M."/>
            <person name="Lengerova M."/>
            <person name="Obruca S."/>
            <person name="Sedlar K."/>
        </authorList>
    </citation>
    <scope>NUCLEOTIDE SEQUENCE [LARGE SCALE GENOMIC DNA]</scope>
    <source>
        <strain evidence="1 4">CCM 8960</strain>
    </source>
</reference>
<name>A0A1G8A791_ANETH</name>
<dbReference type="EMBL" id="FNDE01000014">
    <property type="protein sequence ID" value="SDH16845.1"/>
    <property type="molecule type" value="Genomic_DNA"/>
</dbReference>
<reference evidence="2 3" key="1">
    <citation type="submission" date="2016-10" db="EMBL/GenBank/DDBJ databases">
        <authorList>
            <person name="de Groot N.N."/>
        </authorList>
    </citation>
    <scope>NUCLEOTIDE SEQUENCE [LARGE SCALE GENOMIC DNA]</scope>
    <source>
        <strain evidence="2 3">L 420-91</strain>
    </source>
</reference>
<dbReference type="EMBL" id="CP080764">
    <property type="protein sequence ID" value="QYY43338.1"/>
    <property type="molecule type" value="Genomic_DNA"/>
</dbReference>
<dbReference type="AlphaFoldDB" id="A0A1G8A791"/>
<organism evidence="2 3">
    <name type="scientific">Aneurinibacillus thermoaerophilus</name>
    <dbReference type="NCBI Taxonomy" id="143495"/>
    <lineage>
        <taxon>Bacteria</taxon>
        <taxon>Bacillati</taxon>
        <taxon>Bacillota</taxon>
        <taxon>Bacilli</taxon>
        <taxon>Bacillales</taxon>
        <taxon>Paenibacillaceae</taxon>
        <taxon>Aneurinibacillus group</taxon>
        <taxon>Aneurinibacillus</taxon>
    </lineage>
</organism>
<keyword evidence="4" id="KW-1185">Reference proteome</keyword>
<dbReference type="Proteomes" id="UP000198956">
    <property type="component" value="Unassembled WGS sequence"/>
</dbReference>